<dbReference type="EMBL" id="LMVO01000044">
    <property type="protein sequence ID" value="PAV08739.1"/>
    <property type="molecule type" value="Genomic_DNA"/>
</dbReference>
<sequence>MMEQTGIRMFFRKKGGVIPHRERVGDQARAVDPSRRANLRFVNKSTTLAEQIVRFARPFGQILSAFLRLP</sequence>
<keyword evidence="2" id="KW-1185">Reference proteome</keyword>
<accession>A0AAX0Q6L4</accession>
<comment type="caution">
    <text evidence="1">The sequence shown here is derived from an EMBL/GenBank/DDBJ whole genome shotgun (WGS) entry which is preliminary data.</text>
</comment>
<name>A0AAX0Q6L4_9EURY</name>
<evidence type="ECO:0000313" key="2">
    <source>
        <dbReference type="Proteomes" id="UP000243820"/>
    </source>
</evidence>
<reference evidence="1 2" key="1">
    <citation type="journal article" date="2017" name="BMC Genomics">
        <title>Genomic analysis of methanogenic archaea reveals a shift towards energy conservation.</title>
        <authorList>
            <person name="Gilmore S.P."/>
            <person name="Henske J.K."/>
            <person name="Sexton J.A."/>
            <person name="Solomon K.V."/>
            <person name="Seppala S."/>
            <person name="Yoo J.I."/>
            <person name="Huyett L.M."/>
            <person name="Pressman A."/>
            <person name="Cogan J.Z."/>
            <person name="Kivenson V."/>
            <person name="Peng X."/>
            <person name="Tan Y."/>
            <person name="Valentine D.L."/>
            <person name="O'Malley M.A."/>
        </authorList>
    </citation>
    <scope>NUCLEOTIDE SEQUENCE [LARGE SCALE GENOMIC DNA]</scope>
    <source>
        <strain evidence="1 2">XII</strain>
    </source>
</reference>
<protein>
    <submittedName>
        <fullName evidence="1">Uncharacterized protein</fullName>
    </submittedName>
</protein>
<organism evidence="1 2">
    <name type="scientific">Methanocorpusculum parvum</name>
    <dbReference type="NCBI Taxonomy" id="2193"/>
    <lineage>
        <taxon>Archaea</taxon>
        <taxon>Methanobacteriati</taxon>
        <taxon>Methanobacteriota</taxon>
        <taxon>Stenosarchaea group</taxon>
        <taxon>Methanomicrobia</taxon>
        <taxon>Methanomicrobiales</taxon>
        <taxon>Methanocorpusculaceae</taxon>
        <taxon>Methanocorpusculum</taxon>
    </lineage>
</organism>
<gene>
    <name evidence="1" type="ORF">ASJ83_00845</name>
</gene>
<evidence type="ECO:0000313" key="1">
    <source>
        <dbReference type="EMBL" id="PAV08739.1"/>
    </source>
</evidence>
<dbReference type="Proteomes" id="UP000243820">
    <property type="component" value="Unassembled WGS sequence"/>
</dbReference>
<proteinExistence type="predicted"/>
<dbReference type="AlphaFoldDB" id="A0AAX0Q6L4"/>